<organism evidence="7 8">
    <name type="scientific">Chroogloeocystis siderophila 5.2 s.c.1</name>
    <dbReference type="NCBI Taxonomy" id="247279"/>
    <lineage>
        <taxon>Bacteria</taxon>
        <taxon>Bacillati</taxon>
        <taxon>Cyanobacteriota</taxon>
        <taxon>Cyanophyceae</taxon>
        <taxon>Oscillatoriophycideae</taxon>
        <taxon>Chroococcales</taxon>
        <taxon>Chroococcaceae</taxon>
        <taxon>Chroogloeocystis</taxon>
    </lineage>
</organism>
<dbReference type="PANTHER" id="PTHR43298">
    <property type="entry name" value="MULTIDRUG RESISTANCE PROTEIN NORM-RELATED"/>
    <property type="match status" value="1"/>
</dbReference>
<dbReference type="GO" id="GO:0042910">
    <property type="term" value="F:xenobiotic transmembrane transporter activity"/>
    <property type="evidence" value="ECO:0007669"/>
    <property type="project" value="InterPro"/>
</dbReference>
<evidence type="ECO:0000313" key="7">
    <source>
        <dbReference type="EMBL" id="OKH21657.1"/>
    </source>
</evidence>
<comment type="function">
    <text evidence="1">Multidrug efflux pump.</text>
</comment>
<evidence type="ECO:0000256" key="1">
    <source>
        <dbReference type="ARBA" id="ARBA00003408"/>
    </source>
</evidence>
<evidence type="ECO:0000256" key="5">
    <source>
        <dbReference type="ARBA" id="ARBA00031636"/>
    </source>
</evidence>
<dbReference type="RefSeq" id="WP_073551494.1">
    <property type="nucleotide sequence ID" value="NZ_CAWMVK010000018.1"/>
</dbReference>
<name>A0A1U7HDI7_9CHRO</name>
<keyword evidence="6" id="KW-0472">Membrane</keyword>
<keyword evidence="8" id="KW-1185">Reference proteome</keyword>
<dbReference type="InterPro" id="IPR050222">
    <property type="entry name" value="MATE_MdtK"/>
</dbReference>
<dbReference type="STRING" id="247279.NIES1031_21530"/>
<dbReference type="InterPro" id="IPR002528">
    <property type="entry name" value="MATE_fam"/>
</dbReference>
<evidence type="ECO:0000256" key="2">
    <source>
        <dbReference type="ARBA" id="ARBA00010199"/>
    </source>
</evidence>
<sequence length="160" mass="17072">MTVMQMPKHIHTEVREFLKLAIPLASAQVVQSATGFADTIMMGRMGAEVLAAVGLAAIIFLSIMTTASGVMMGVSPLIAEAFGAGQKFRIEQVAHQGLWLALLVALPLMIFTAHLYTWLSHSGQTSKTMQLVNTSLDIMLRGLFPAVGFAALRATVSALS</sequence>
<keyword evidence="6" id="KW-1133">Transmembrane helix</keyword>
<dbReference type="Proteomes" id="UP000185984">
    <property type="component" value="Unassembled WGS sequence"/>
</dbReference>
<evidence type="ECO:0000256" key="4">
    <source>
        <dbReference type="ARBA" id="ARBA00022448"/>
    </source>
</evidence>
<evidence type="ECO:0000256" key="3">
    <source>
        <dbReference type="ARBA" id="ARBA00020268"/>
    </source>
</evidence>
<evidence type="ECO:0000313" key="8">
    <source>
        <dbReference type="Proteomes" id="UP000185984"/>
    </source>
</evidence>
<dbReference type="AlphaFoldDB" id="A0A1U7HDI7"/>
<dbReference type="GO" id="GO:0005886">
    <property type="term" value="C:plasma membrane"/>
    <property type="evidence" value="ECO:0007669"/>
    <property type="project" value="TreeGrafter"/>
</dbReference>
<dbReference type="Pfam" id="PF01554">
    <property type="entry name" value="MatE"/>
    <property type="match status" value="1"/>
</dbReference>
<keyword evidence="4" id="KW-0813">Transport</keyword>
<comment type="similarity">
    <text evidence="2">Belongs to the multi antimicrobial extrusion (MATE) (TC 2.A.66.1) family.</text>
</comment>
<feature type="transmembrane region" description="Helical" evidence="6">
    <location>
        <begin position="53"/>
        <end position="78"/>
    </location>
</feature>
<dbReference type="GO" id="GO:0015297">
    <property type="term" value="F:antiporter activity"/>
    <property type="evidence" value="ECO:0007669"/>
    <property type="project" value="InterPro"/>
</dbReference>
<gene>
    <name evidence="7" type="ORF">NIES1031_21530</name>
</gene>
<reference evidence="7 8" key="1">
    <citation type="submission" date="2016-11" db="EMBL/GenBank/DDBJ databases">
        <title>Draft Genome Sequences of Nine Cyanobacterial Strains from Diverse Habitats.</title>
        <authorList>
            <person name="Zhu T."/>
            <person name="Hou S."/>
            <person name="Lu X."/>
            <person name="Hess W.R."/>
        </authorList>
    </citation>
    <scope>NUCLEOTIDE SEQUENCE [LARGE SCALE GENOMIC DNA]</scope>
    <source>
        <strain evidence="7 8">5.2 s.c.1</strain>
    </source>
</reference>
<dbReference type="EMBL" id="MRCC01000025">
    <property type="protein sequence ID" value="OKH21657.1"/>
    <property type="molecule type" value="Genomic_DNA"/>
</dbReference>
<comment type="caution">
    <text evidence="7">The sequence shown here is derived from an EMBL/GenBank/DDBJ whole genome shotgun (WGS) entry which is preliminary data.</text>
</comment>
<dbReference type="PANTHER" id="PTHR43298:SF2">
    <property type="entry name" value="FMN_FAD EXPORTER YEEO-RELATED"/>
    <property type="match status" value="1"/>
</dbReference>
<evidence type="ECO:0000256" key="6">
    <source>
        <dbReference type="SAM" id="Phobius"/>
    </source>
</evidence>
<feature type="transmembrane region" description="Helical" evidence="6">
    <location>
        <begin position="98"/>
        <end position="118"/>
    </location>
</feature>
<accession>A0A1U7HDI7</accession>
<keyword evidence="6" id="KW-0812">Transmembrane</keyword>
<proteinExistence type="inferred from homology"/>
<protein>
    <recommendedName>
        <fullName evidence="3">Probable multidrug resistance protein NorM</fullName>
    </recommendedName>
    <alternativeName>
        <fullName evidence="5">Multidrug-efflux transporter</fullName>
    </alternativeName>
</protein>